<dbReference type="STRING" id="3775.A0A1Q3BQ63"/>
<dbReference type="InterPro" id="IPR043459">
    <property type="entry name" value="NFD6/NOXY2-like"/>
</dbReference>
<dbReference type="PANTHER" id="PTHR33156">
    <property type="entry name" value="OS02G0230000 PROTEIN"/>
    <property type="match status" value="1"/>
</dbReference>
<dbReference type="Proteomes" id="UP000187406">
    <property type="component" value="Unassembled WGS sequence"/>
</dbReference>
<comment type="caution">
    <text evidence="1">The sequence shown here is derived from an EMBL/GenBank/DDBJ whole genome shotgun (WGS) entry which is preliminary data.</text>
</comment>
<gene>
    <name evidence="1" type="ORF">CFOL_v3_13491</name>
</gene>
<evidence type="ECO:0000313" key="1">
    <source>
        <dbReference type="EMBL" id="GAV69992.1"/>
    </source>
</evidence>
<dbReference type="InParanoid" id="A0A1Q3BQ63"/>
<dbReference type="PANTHER" id="PTHR33156:SF37">
    <property type="entry name" value="PROTEIN NUCLEAR FUSION DEFECTIVE 6, CHLOROPLASTIC_MITOCHONDRIAL"/>
    <property type="match status" value="1"/>
</dbReference>
<sequence length="99" mass="10632">MASLCRSAIMTNSRSLAGRSKTVTQKALNAKPTLSPFSSPTTRSIPSASRVVAAMGSVESLMPLHTAIASARLKSIIAVDSCCWSWLSQGKFFVTFFYI</sequence>
<dbReference type="EMBL" id="BDDD01000765">
    <property type="protein sequence ID" value="GAV69992.1"/>
    <property type="molecule type" value="Genomic_DNA"/>
</dbReference>
<reference evidence="2" key="1">
    <citation type="submission" date="2016-04" db="EMBL/GenBank/DDBJ databases">
        <title>Cephalotus genome sequencing.</title>
        <authorList>
            <person name="Fukushima K."/>
            <person name="Hasebe M."/>
            <person name="Fang X."/>
        </authorList>
    </citation>
    <scope>NUCLEOTIDE SEQUENCE [LARGE SCALE GENOMIC DNA]</scope>
    <source>
        <strain evidence="2">cv. St1</strain>
    </source>
</reference>
<organism evidence="1 2">
    <name type="scientific">Cephalotus follicularis</name>
    <name type="common">Albany pitcher plant</name>
    <dbReference type="NCBI Taxonomy" id="3775"/>
    <lineage>
        <taxon>Eukaryota</taxon>
        <taxon>Viridiplantae</taxon>
        <taxon>Streptophyta</taxon>
        <taxon>Embryophyta</taxon>
        <taxon>Tracheophyta</taxon>
        <taxon>Spermatophyta</taxon>
        <taxon>Magnoliopsida</taxon>
        <taxon>eudicotyledons</taxon>
        <taxon>Gunneridae</taxon>
        <taxon>Pentapetalae</taxon>
        <taxon>rosids</taxon>
        <taxon>fabids</taxon>
        <taxon>Oxalidales</taxon>
        <taxon>Cephalotaceae</taxon>
        <taxon>Cephalotus</taxon>
    </lineage>
</organism>
<name>A0A1Q3BQ63_CEPFO</name>
<keyword evidence="2" id="KW-1185">Reference proteome</keyword>
<evidence type="ECO:0000313" key="2">
    <source>
        <dbReference type="Proteomes" id="UP000187406"/>
    </source>
</evidence>
<proteinExistence type="predicted"/>
<dbReference type="OrthoDB" id="669248at2759"/>
<protein>
    <submittedName>
        <fullName evidence="1">Uncharacterized protein</fullName>
    </submittedName>
</protein>
<dbReference type="AlphaFoldDB" id="A0A1Q3BQ63"/>
<accession>A0A1Q3BQ63</accession>
<dbReference type="FunCoup" id="A0A1Q3BQ63">
    <property type="interactions" value="543"/>
</dbReference>